<keyword evidence="1" id="KW-0472">Membrane</keyword>
<organism evidence="2 3">
    <name type="scientific">Blastopirellula marina DSM 3645</name>
    <dbReference type="NCBI Taxonomy" id="314230"/>
    <lineage>
        <taxon>Bacteria</taxon>
        <taxon>Pseudomonadati</taxon>
        <taxon>Planctomycetota</taxon>
        <taxon>Planctomycetia</taxon>
        <taxon>Pirellulales</taxon>
        <taxon>Pirellulaceae</taxon>
        <taxon>Blastopirellula</taxon>
    </lineage>
</organism>
<evidence type="ECO:0008006" key="4">
    <source>
        <dbReference type="Google" id="ProtNLM"/>
    </source>
</evidence>
<evidence type="ECO:0000313" key="2">
    <source>
        <dbReference type="EMBL" id="EAQ80155.1"/>
    </source>
</evidence>
<comment type="caution">
    <text evidence="2">The sequence shown here is derived from an EMBL/GenBank/DDBJ whole genome shotgun (WGS) entry which is preliminary data.</text>
</comment>
<evidence type="ECO:0000256" key="1">
    <source>
        <dbReference type="SAM" id="Phobius"/>
    </source>
</evidence>
<dbReference type="EMBL" id="AANZ01000010">
    <property type="protein sequence ID" value="EAQ80155.1"/>
    <property type="molecule type" value="Genomic_DNA"/>
</dbReference>
<name>A3ZTA2_9BACT</name>
<reference evidence="2 3" key="1">
    <citation type="submission" date="2006-02" db="EMBL/GenBank/DDBJ databases">
        <authorList>
            <person name="Amann R."/>
            <person name="Ferriera S."/>
            <person name="Johnson J."/>
            <person name="Kravitz S."/>
            <person name="Halpern A."/>
            <person name="Remington K."/>
            <person name="Beeson K."/>
            <person name="Tran B."/>
            <person name="Rogers Y.-H."/>
            <person name="Friedman R."/>
            <person name="Venter J.C."/>
        </authorList>
    </citation>
    <scope>NUCLEOTIDE SEQUENCE [LARGE SCALE GENOMIC DNA]</scope>
    <source>
        <strain evidence="2 3">DSM 3645</strain>
    </source>
</reference>
<dbReference type="PANTHER" id="PTHR37826">
    <property type="entry name" value="FLOTILLIN BAND_7_5 DOMAIN PROTEIN"/>
    <property type="match status" value="1"/>
</dbReference>
<dbReference type="RefSeq" id="WP_002651738.1">
    <property type="nucleotide sequence ID" value="NZ_CH672376.1"/>
</dbReference>
<feature type="transmembrane region" description="Helical" evidence="1">
    <location>
        <begin position="348"/>
        <end position="369"/>
    </location>
</feature>
<accession>A3ZTA2</accession>
<sequence>MSSAETLPEEELVEPLVDHVVDADVVPPAGHPCPSCGCPVEPQDKFCPACGTPSEVVEPIKPAGRGADQHKFFQCNACGAKVNVSIDERAFVCPFCDSNYVVEYSPEEIGRQRPEFVIGFGVTPEQAEARFHAWITDNQWYRPGDLHLAKIAEKLRGVYLPFWGFSMLAESRWSASIGEYWYRTETYTTMENGKMVTKTRTVTETEWWPLDGQHHEYYSGYLVSASKGLQQTDADQIKPFNLPALKRYEPFYLAGWSAEEYSIEKEQAHEICKQEFYRREQQNIASFLPGNTHRNLVVQTNFSHENSDLCLLPVYLLSYRYQDKLYRFLVNGQTGKIVGDKPISWRRIGAVIGGIGGLLLLLVVIILILKALY</sequence>
<dbReference type="STRING" id="314230.DSM3645_19203"/>
<keyword evidence="1" id="KW-1133">Transmembrane helix</keyword>
<proteinExistence type="predicted"/>
<dbReference type="OrthoDB" id="3182597at2"/>
<dbReference type="Proteomes" id="UP000004358">
    <property type="component" value="Unassembled WGS sequence"/>
</dbReference>
<keyword evidence="1" id="KW-0812">Transmembrane</keyword>
<dbReference type="PANTHER" id="PTHR37826:SF3">
    <property type="entry name" value="J DOMAIN-CONTAINING PROTEIN"/>
    <property type="match status" value="1"/>
</dbReference>
<evidence type="ECO:0000313" key="3">
    <source>
        <dbReference type="Proteomes" id="UP000004358"/>
    </source>
</evidence>
<dbReference type="eggNOG" id="COG1645">
    <property type="taxonomic scope" value="Bacteria"/>
</dbReference>
<dbReference type="AlphaFoldDB" id="A3ZTA2"/>
<dbReference type="HOGENOM" id="CLU_039030_1_0_0"/>
<gene>
    <name evidence="2" type="ORF">DSM3645_19203</name>
</gene>
<protein>
    <recommendedName>
        <fullName evidence="4">Zinc ribbon domain-containing protein</fullName>
    </recommendedName>
</protein>